<accession>A0ABP9MRI6</accession>
<comment type="caution">
    <text evidence="1">The sequence shown here is derived from an EMBL/GenBank/DDBJ whole genome shotgun (WGS) entry which is preliminary data.</text>
</comment>
<gene>
    <name evidence="1" type="ORF">GCM10023210_34880</name>
</gene>
<dbReference type="Proteomes" id="UP001500353">
    <property type="component" value="Unassembled WGS sequence"/>
</dbReference>
<reference evidence="2" key="1">
    <citation type="journal article" date="2019" name="Int. J. Syst. Evol. Microbiol.">
        <title>The Global Catalogue of Microorganisms (GCM) 10K type strain sequencing project: providing services to taxonomists for standard genome sequencing and annotation.</title>
        <authorList>
            <consortium name="The Broad Institute Genomics Platform"/>
            <consortium name="The Broad Institute Genome Sequencing Center for Infectious Disease"/>
            <person name="Wu L."/>
            <person name="Ma J."/>
        </authorList>
    </citation>
    <scope>NUCLEOTIDE SEQUENCE [LARGE SCALE GENOMIC DNA]</scope>
    <source>
        <strain evidence="2">JCM 18019</strain>
    </source>
</reference>
<name>A0ABP9MRI6_9FLAO</name>
<evidence type="ECO:0000313" key="1">
    <source>
        <dbReference type="EMBL" id="GAA5098566.1"/>
    </source>
</evidence>
<proteinExistence type="predicted"/>
<dbReference type="RefSeq" id="WP_345206948.1">
    <property type="nucleotide sequence ID" value="NZ_BAABHX010000006.1"/>
</dbReference>
<organism evidence="1 2">
    <name type="scientific">Chryseobacterium ginsengisoli</name>
    <dbReference type="NCBI Taxonomy" id="363853"/>
    <lineage>
        <taxon>Bacteria</taxon>
        <taxon>Pseudomonadati</taxon>
        <taxon>Bacteroidota</taxon>
        <taxon>Flavobacteriia</taxon>
        <taxon>Flavobacteriales</taxon>
        <taxon>Weeksellaceae</taxon>
        <taxon>Chryseobacterium group</taxon>
        <taxon>Chryseobacterium</taxon>
    </lineage>
</organism>
<sequence length="142" mass="16809">MHNFELTLSGNINVKIESIFQEITYSGVLEGYPCEKLNKMVLNNKESYARRIFNMDEVYLIPPTIKFIDGEEHKVWGKAQELPMVTCIAELKCLDVFRDMKKDYSNLIVIWFQDYYTFPIQEDILEKLLNIPYKEVCGEFDY</sequence>
<dbReference type="EMBL" id="BAABHX010000006">
    <property type="protein sequence ID" value="GAA5098566.1"/>
    <property type="molecule type" value="Genomic_DNA"/>
</dbReference>
<keyword evidence="2" id="KW-1185">Reference proteome</keyword>
<protein>
    <submittedName>
        <fullName evidence="1">Uncharacterized protein</fullName>
    </submittedName>
</protein>
<evidence type="ECO:0000313" key="2">
    <source>
        <dbReference type="Proteomes" id="UP001500353"/>
    </source>
</evidence>